<reference evidence="6" key="1">
    <citation type="submission" date="2022-01" db="EMBL/GenBank/DDBJ databases">
        <authorList>
            <person name="King R."/>
        </authorList>
    </citation>
    <scope>NUCLEOTIDE SEQUENCE</scope>
</reference>
<dbReference type="OrthoDB" id="6781095at2759"/>
<keyword evidence="2" id="KW-0863">Zinc-finger</keyword>
<dbReference type="InterPro" id="IPR013083">
    <property type="entry name" value="Znf_RING/FYVE/PHD"/>
</dbReference>
<feature type="domain" description="Zinc finger PHD-type" evidence="5">
    <location>
        <begin position="181"/>
        <end position="223"/>
    </location>
</feature>
<evidence type="ECO:0000256" key="4">
    <source>
        <dbReference type="SAM" id="MobiDB-lite"/>
    </source>
</evidence>
<evidence type="ECO:0000313" key="7">
    <source>
        <dbReference type="Proteomes" id="UP001152799"/>
    </source>
</evidence>
<dbReference type="GO" id="GO:0008270">
    <property type="term" value="F:zinc ion binding"/>
    <property type="evidence" value="ECO:0007669"/>
    <property type="project" value="UniProtKB-KW"/>
</dbReference>
<feature type="region of interest" description="Disordered" evidence="4">
    <location>
        <begin position="50"/>
        <end position="74"/>
    </location>
</feature>
<evidence type="ECO:0000259" key="5">
    <source>
        <dbReference type="SMART" id="SM00249"/>
    </source>
</evidence>
<dbReference type="InterPro" id="IPR019786">
    <property type="entry name" value="Zinc_finger_PHD-type_CS"/>
</dbReference>
<evidence type="ECO:0000256" key="2">
    <source>
        <dbReference type="ARBA" id="ARBA00022771"/>
    </source>
</evidence>
<sequence length="224" mass="25353">MEGDEKVPEQLNQSLDEPVQEPGSTQGVPVPCVISPIEMPIVIERIARPQTAGTQSARPQNARPQSAKRHTRTIAGPIRRYRQIVYRPRPHRAIVSDTFPAIVRDTSPIAGPSGIQRNKEQTEPVIQLPPKPKSAIVMMAELMALEQTKKVDSEMQSEKALIKRRLLKGKMKISSDINHIWCPSCSEIESDSPWIQCDTCTRWWHKDCTQYRGSGEFLCEICRF</sequence>
<keyword evidence="7" id="KW-1185">Reference proteome</keyword>
<dbReference type="AlphaFoldDB" id="A0A9N9QIA9"/>
<dbReference type="InterPro" id="IPR001965">
    <property type="entry name" value="Znf_PHD"/>
</dbReference>
<dbReference type="Gene3D" id="3.30.40.10">
    <property type="entry name" value="Zinc/RING finger domain, C3HC4 (zinc finger)"/>
    <property type="match status" value="1"/>
</dbReference>
<name>A0A9N9QIA9_9CUCU</name>
<dbReference type="PROSITE" id="PS01359">
    <property type="entry name" value="ZF_PHD_1"/>
    <property type="match status" value="1"/>
</dbReference>
<feature type="region of interest" description="Disordered" evidence="4">
    <location>
        <begin position="1"/>
        <end position="28"/>
    </location>
</feature>
<proteinExistence type="predicted"/>
<dbReference type="SUPFAM" id="SSF57903">
    <property type="entry name" value="FYVE/PHD zinc finger"/>
    <property type="match status" value="1"/>
</dbReference>
<dbReference type="InterPro" id="IPR011011">
    <property type="entry name" value="Znf_FYVE_PHD"/>
</dbReference>
<feature type="compositionally biased region" description="Polar residues" evidence="4">
    <location>
        <begin position="51"/>
        <end position="64"/>
    </location>
</feature>
<accession>A0A9N9QIA9</accession>
<keyword evidence="1" id="KW-0479">Metal-binding</keyword>
<evidence type="ECO:0000256" key="3">
    <source>
        <dbReference type="ARBA" id="ARBA00022833"/>
    </source>
</evidence>
<dbReference type="SMART" id="SM00249">
    <property type="entry name" value="PHD"/>
    <property type="match status" value="1"/>
</dbReference>
<keyword evidence="3" id="KW-0862">Zinc</keyword>
<evidence type="ECO:0000256" key="1">
    <source>
        <dbReference type="ARBA" id="ARBA00022723"/>
    </source>
</evidence>
<evidence type="ECO:0000313" key="6">
    <source>
        <dbReference type="EMBL" id="CAG9759714.1"/>
    </source>
</evidence>
<gene>
    <name evidence="6" type="ORF">CEUTPL_LOCUS456</name>
</gene>
<dbReference type="Proteomes" id="UP001152799">
    <property type="component" value="Chromosome 1"/>
</dbReference>
<dbReference type="EMBL" id="OU892277">
    <property type="protein sequence ID" value="CAG9759714.1"/>
    <property type="molecule type" value="Genomic_DNA"/>
</dbReference>
<protein>
    <recommendedName>
        <fullName evidence="5">Zinc finger PHD-type domain-containing protein</fullName>
    </recommendedName>
</protein>
<organism evidence="6 7">
    <name type="scientific">Ceutorhynchus assimilis</name>
    <name type="common">cabbage seed weevil</name>
    <dbReference type="NCBI Taxonomy" id="467358"/>
    <lineage>
        <taxon>Eukaryota</taxon>
        <taxon>Metazoa</taxon>
        <taxon>Ecdysozoa</taxon>
        <taxon>Arthropoda</taxon>
        <taxon>Hexapoda</taxon>
        <taxon>Insecta</taxon>
        <taxon>Pterygota</taxon>
        <taxon>Neoptera</taxon>
        <taxon>Endopterygota</taxon>
        <taxon>Coleoptera</taxon>
        <taxon>Polyphaga</taxon>
        <taxon>Cucujiformia</taxon>
        <taxon>Curculionidae</taxon>
        <taxon>Ceutorhynchinae</taxon>
        <taxon>Ceutorhynchus</taxon>
    </lineage>
</organism>